<dbReference type="Pfam" id="PF00209">
    <property type="entry name" value="SNF"/>
    <property type="match status" value="1"/>
</dbReference>
<evidence type="ECO:0000256" key="1">
    <source>
        <dbReference type="ARBA" id="ARBA00004141"/>
    </source>
</evidence>
<feature type="transmembrane region" description="Helical" evidence="11">
    <location>
        <begin position="300"/>
        <end position="331"/>
    </location>
</feature>
<feature type="transmembrane region" description="Helical" evidence="11">
    <location>
        <begin position="351"/>
        <end position="368"/>
    </location>
</feature>
<keyword evidence="9" id="KW-1015">Disulfide bond</keyword>
<evidence type="ECO:0000256" key="6">
    <source>
        <dbReference type="ARBA" id="ARBA00023136"/>
    </source>
</evidence>
<feature type="transmembrane region" description="Helical" evidence="11">
    <location>
        <begin position="555"/>
        <end position="576"/>
    </location>
</feature>
<keyword evidence="8" id="KW-0915">Sodium</keyword>
<accession>A0A6J8E9B7</accession>
<dbReference type="SUPFAM" id="SSF161070">
    <property type="entry name" value="SNF-like"/>
    <property type="match status" value="1"/>
</dbReference>
<dbReference type="Proteomes" id="UP000507470">
    <property type="component" value="Unassembled WGS sequence"/>
</dbReference>
<dbReference type="PROSITE" id="PS00610">
    <property type="entry name" value="NA_NEUROTRAN_SYMP_1"/>
    <property type="match status" value="1"/>
</dbReference>
<keyword evidence="7" id="KW-0325">Glycoprotein</keyword>
<dbReference type="GO" id="GO:0005283">
    <property type="term" value="F:amino acid:sodium symporter activity"/>
    <property type="evidence" value="ECO:0007669"/>
    <property type="project" value="TreeGrafter"/>
</dbReference>
<feature type="transmembrane region" description="Helical" evidence="11">
    <location>
        <begin position="165"/>
        <end position="192"/>
    </location>
</feature>
<sequence>MIRDTKAVDSESGFLPVSGMEDGVVDGGENVQYLFPGVQVVEVKELHVTNPQQRKDCDASSSFSSMGSDGSADFNAKLEECQERAAWGGKLEFMLTMIGYAVGLGNVWRFPYLCYKNGGGAFLLPYCIMLAVVGLPLFYMELALGQYASLGPITIWRLNPLMKGLGYSMVIVSWLIGLYYNVVIAHVLYYLYSSFTSVLPWTTCDNDWNTKHCLIPTDSQYMKNETINATLENTTTSSPQLNFTRTPSEEYYRFNVLSQNDSIDEFGTIQWHLALSLFIAWLLVFLVLMKGIKSLGKVVYFTAIFPYIMLTVLFIRGVTLPGAGTGIAYYLKPDFERLLDPRVWSDAATQIFYSLSACSGGLIAMASYNNFNNNCYRDSLIVCFINCGTSIFAGLVIFSVLGFMALEKGVGIEDVADDGPGLAFVVYPEALSRMPVSPMWAVFFFIMMATLGFGSEFSIIECVLSAIGDEFPILRKERKYNIAFRAIFCTVAFLLGLPMICNGGIFLLNLVDYSVGGFPLLVVGLVELITINWVYGYSKFADNISMMLGHQPGKYWYICWRYGSALVIAITIIMNIAMYKEPDLDDVLYPEWAKSLGWLIAMFPIVVIPAWFLYKYCRIGGFELMKDGMKPLPTWGPISKSKQRQYADVETNEDKRLPNPAFARLMGSNMSNATTVTECSPASSTLNLIRSKNLSESDF</sequence>
<evidence type="ECO:0000256" key="10">
    <source>
        <dbReference type="RuleBase" id="RU003732"/>
    </source>
</evidence>
<proteinExistence type="inferred from homology"/>
<feature type="binding site" evidence="8">
    <location>
        <position position="386"/>
    </location>
    <ligand>
        <name>Na(+)</name>
        <dbReference type="ChEBI" id="CHEBI:29101"/>
        <label>1</label>
    </ligand>
</feature>
<evidence type="ECO:0000256" key="4">
    <source>
        <dbReference type="ARBA" id="ARBA00022692"/>
    </source>
</evidence>
<feature type="binding site" evidence="8">
    <location>
        <position position="451"/>
    </location>
    <ligand>
        <name>Na(+)</name>
        <dbReference type="ChEBI" id="CHEBI:29101"/>
        <label>1</label>
    </ligand>
</feature>
<keyword evidence="5 11" id="KW-1133">Transmembrane helix</keyword>
<evidence type="ECO:0000256" key="3">
    <source>
        <dbReference type="ARBA" id="ARBA00022448"/>
    </source>
</evidence>
<dbReference type="OrthoDB" id="6581954at2759"/>
<dbReference type="PROSITE" id="PS00754">
    <property type="entry name" value="NA_NEUROTRAN_SYMP_2"/>
    <property type="match status" value="1"/>
</dbReference>
<feature type="disulfide bond" evidence="9">
    <location>
        <begin position="204"/>
        <end position="213"/>
    </location>
</feature>
<evidence type="ECO:0000256" key="9">
    <source>
        <dbReference type="PIRSR" id="PIRSR600175-2"/>
    </source>
</evidence>
<feature type="binding site" evidence="8">
    <location>
        <position position="102"/>
    </location>
    <ligand>
        <name>Na(+)</name>
        <dbReference type="ChEBI" id="CHEBI:29101"/>
        <label>1</label>
    </ligand>
</feature>
<feature type="binding site" evidence="8">
    <location>
        <position position="455"/>
    </location>
    <ligand>
        <name>Na(+)</name>
        <dbReference type="ChEBI" id="CHEBI:29101"/>
        <label>1</label>
    </ligand>
</feature>
<keyword evidence="10" id="KW-0769">Symport</keyword>
<feature type="transmembrane region" description="Helical" evidence="11">
    <location>
        <begin position="269"/>
        <end position="288"/>
    </location>
</feature>
<feature type="binding site" evidence="8">
    <location>
        <position position="99"/>
    </location>
    <ligand>
        <name>Na(+)</name>
        <dbReference type="ChEBI" id="CHEBI:29101"/>
        <label>1</label>
    </ligand>
</feature>
<dbReference type="AlphaFoldDB" id="A0A6J8E9B7"/>
<keyword evidence="13" id="KW-1185">Reference proteome</keyword>
<evidence type="ECO:0000256" key="5">
    <source>
        <dbReference type="ARBA" id="ARBA00022989"/>
    </source>
</evidence>
<keyword evidence="8" id="KW-0479">Metal-binding</keyword>
<feature type="binding site" evidence="8">
    <location>
        <position position="354"/>
    </location>
    <ligand>
        <name>Na(+)</name>
        <dbReference type="ChEBI" id="CHEBI:29101"/>
        <label>1</label>
    </ligand>
</feature>
<gene>
    <name evidence="12" type="ORF">MCOR_48749</name>
</gene>
<reference evidence="12 13" key="1">
    <citation type="submission" date="2020-06" db="EMBL/GenBank/DDBJ databases">
        <authorList>
            <person name="Li R."/>
            <person name="Bekaert M."/>
        </authorList>
    </citation>
    <scope>NUCLEOTIDE SEQUENCE [LARGE SCALE GENOMIC DNA]</scope>
    <source>
        <strain evidence="13">wild</strain>
    </source>
</reference>
<keyword evidence="6 11" id="KW-0472">Membrane</keyword>
<feature type="transmembrane region" description="Helical" evidence="11">
    <location>
        <begin position="517"/>
        <end position="535"/>
    </location>
</feature>
<dbReference type="GO" id="GO:0089718">
    <property type="term" value="P:amino acid import across plasma membrane"/>
    <property type="evidence" value="ECO:0007669"/>
    <property type="project" value="TreeGrafter"/>
</dbReference>
<keyword evidence="4 10" id="KW-0812">Transmembrane</keyword>
<dbReference type="GO" id="GO:0046872">
    <property type="term" value="F:metal ion binding"/>
    <property type="evidence" value="ECO:0007669"/>
    <property type="project" value="UniProtKB-KW"/>
</dbReference>
<feature type="transmembrane region" description="Helical" evidence="11">
    <location>
        <begin position="440"/>
        <end position="467"/>
    </location>
</feature>
<dbReference type="InterPro" id="IPR000175">
    <property type="entry name" value="Na/ntran_symport"/>
</dbReference>
<dbReference type="InterPro" id="IPR037272">
    <property type="entry name" value="SNS_sf"/>
</dbReference>
<evidence type="ECO:0000256" key="7">
    <source>
        <dbReference type="ARBA" id="ARBA00023180"/>
    </source>
</evidence>
<feature type="binding site" evidence="8">
    <location>
        <position position="101"/>
    </location>
    <ligand>
        <name>Na(+)</name>
        <dbReference type="ChEBI" id="CHEBI:29101"/>
        <label>1</label>
    </ligand>
</feature>
<feature type="transmembrane region" description="Helical" evidence="11">
    <location>
        <begin position="93"/>
        <end position="111"/>
    </location>
</feature>
<keyword evidence="3 10" id="KW-0813">Transport</keyword>
<evidence type="ECO:0000256" key="11">
    <source>
        <dbReference type="SAM" id="Phobius"/>
    </source>
</evidence>
<comment type="subcellular location">
    <subcellularLocation>
        <location evidence="1">Membrane</location>
        <topology evidence="1">Multi-pass membrane protein</topology>
    </subcellularLocation>
</comment>
<evidence type="ECO:0000313" key="12">
    <source>
        <dbReference type="EMBL" id="CAC5416105.1"/>
    </source>
</evidence>
<protein>
    <recommendedName>
        <fullName evidence="10">Transporter</fullName>
    </recommendedName>
</protein>
<dbReference type="PRINTS" id="PR00176">
    <property type="entry name" value="NANEUSMPORT"/>
</dbReference>
<dbReference type="EMBL" id="CACVKT020008586">
    <property type="protein sequence ID" value="CAC5416105.1"/>
    <property type="molecule type" value="Genomic_DNA"/>
</dbReference>
<feature type="transmembrane region" description="Helical" evidence="11">
    <location>
        <begin position="123"/>
        <end position="144"/>
    </location>
</feature>
<feature type="transmembrane region" description="Helical" evidence="11">
    <location>
        <begin position="487"/>
        <end position="511"/>
    </location>
</feature>
<dbReference type="GO" id="GO:0005886">
    <property type="term" value="C:plasma membrane"/>
    <property type="evidence" value="ECO:0007669"/>
    <property type="project" value="TreeGrafter"/>
</dbReference>
<evidence type="ECO:0000313" key="13">
    <source>
        <dbReference type="Proteomes" id="UP000507470"/>
    </source>
</evidence>
<dbReference type="PROSITE" id="PS50267">
    <property type="entry name" value="NA_NEUROTRAN_SYMP_3"/>
    <property type="match status" value="1"/>
</dbReference>
<comment type="similarity">
    <text evidence="2 10">Belongs to the sodium:neurotransmitter symporter (SNF) (TC 2.A.22) family.</text>
</comment>
<feature type="transmembrane region" description="Helical" evidence="11">
    <location>
        <begin position="596"/>
        <end position="614"/>
    </location>
</feature>
<dbReference type="PANTHER" id="PTHR11616">
    <property type="entry name" value="SODIUM/CHLORIDE DEPENDENT TRANSPORTER"/>
    <property type="match status" value="1"/>
</dbReference>
<evidence type="ECO:0000256" key="8">
    <source>
        <dbReference type="PIRSR" id="PIRSR600175-1"/>
    </source>
</evidence>
<evidence type="ECO:0000256" key="2">
    <source>
        <dbReference type="ARBA" id="ARBA00006459"/>
    </source>
</evidence>
<feature type="transmembrane region" description="Helical" evidence="11">
    <location>
        <begin position="380"/>
        <end position="406"/>
    </location>
</feature>
<organism evidence="12 13">
    <name type="scientific">Mytilus coruscus</name>
    <name type="common">Sea mussel</name>
    <dbReference type="NCBI Taxonomy" id="42192"/>
    <lineage>
        <taxon>Eukaryota</taxon>
        <taxon>Metazoa</taxon>
        <taxon>Spiralia</taxon>
        <taxon>Lophotrochozoa</taxon>
        <taxon>Mollusca</taxon>
        <taxon>Bivalvia</taxon>
        <taxon>Autobranchia</taxon>
        <taxon>Pteriomorphia</taxon>
        <taxon>Mytilida</taxon>
        <taxon>Mytiloidea</taxon>
        <taxon>Mytilidae</taxon>
        <taxon>Mytilinae</taxon>
        <taxon>Mytilus</taxon>
    </lineage>
</organism>
<name>A0A6J8E9B7_MYTCO</name>
<feature type="binding site" evidence="8">
    <location>
        <position position="106"/>
    </location>
    <ligand>
        <name>Na(+)</name>
        <dbReference type="ChEBI" id="CHEBI:29101"/>
        <label>1</label>
    </ligand>
</feature>
<dbReference type="PANTHER" id="PTHR11616:SF321">
    <property type="entry name" value="SODIUM-DEPENDENT NUTRIENT AMINO ACID TRANSPORTER 1-RELATED"/>
    <property type="match status" value="1"/>
</dbReference>